<sequence>MAEERWVLCPRCGKKLAKNKNGVLEIKNGNKSARIYGAVCVAIDCERCGTTLDLPHKMPVAKE</sequence>
<protein>
    <submittedName>
        <fullName evidence="1">Uncharacterized protein</fullName>
    </submittedName>
</protein>
<accession>A0A6M3J7R8</accession>
<evidence type="ECO:0000313" key="1">
    <source>
        <dbReference type="EMBL" id="QJA65940.1"/>
    </source>
</evidence>
<name>A0A6M3J7R8_9ZZZZ</name>
<proteinExistence type="predicted"/>
<organism evidence="1">
    <name type="scientific">viral metagenome</name>
    <dbReference type="NCBI Taxonomy" id="1070528"/>
    <lineage>
        <taxon>unclassified sequences</taxon>
        <taxon>metagenomes</taxon>
        <taxon>organismal metagenomes</taxon>
    </lineage>
</organism>
<gene>
    <name evidence="1" type="ORF">MM415B00370_0058</name>
</gene>
<reference evidence="1" key="1">
    <citation type="submission" date="2020-03" db="EMBL/GenBank/DDBJ databases">
        <title>The deep terrestrial virosphere.</title>
        <authorList>
            <person name="Holmfeldt K."/>
            <person name="Nilsson E."/>
            <person name="Simone D."/>
            <person name="Lopez-Fernandez M."/>
            <person name="Wu X."/>
            <person name="de Brujin I."/>
            <person name="Lundin D."/>
            <person name="Andersson A."/>
            <person name="Bertilsson S."/>
            <person name="Dopson M."/>
        </authorList>
    </citation>
    <scope>NUCLEOTIDE SEQUENCE</scope>
    <source>
        <strain evidence="1">MM415B00370</strain>
    </source>
</reference>
<dbReference type="EMBL" id="MT141546">
    <property type="protein sequence ID" value="QJA65940.1"/>
    <property type="molecule type" value="Genomic_DNA"/>
</dbReference>
<dbReference type="AlphaFoldDB" id="A0A6M3J7R8"/>